<dbReference type="InterPro" id="IPR015943">
    <property type="entry name" value="WD40/YVTN_repeat-like_dom_sf"/>
</dbReference>
<dbReference type="InterPro" id="IPR001680">
    <property type="entry name" value="WD40_rpt"/>
</dbReference>
<feature type="repeat" description="WD" evidence="3">
    <location>
        <begin position="297"/>
        <end position="338"/>
    </location>
</feature>
<dbReference type="STRING" id="1344416.A0A139APK4"/>
<dbReference type="InterPro" id="IPR020472">
    <property type="entry name" value="WD40_PAC1"/>
</dbReference>
<name>A0A139APK4_GONPJ</name>
<dbReference type="PROSITE" id="PS50294">
    <property type="entry name" value="WD_REPEATS_REGION"/>
    <property type="match status" value="3"/>
</dbReference>
<proteinExistence type="predicted"/>
<dbReference type="PRINTS" id="PR00320">
    <property type="entry name" value="GPROTEINBRPT"/>
</dbReference>
<reference evidence="4 5" key="1">
    <citation type="journal article" date="2015" name="Genome Biol. Evol.">
        <title>Phylogenomic analyses indicate that early fungi evolved digesting cell walls of algal ancestors of land plants.</title>
        <authorList>
            <person name="Chang Y."/>
            <person name="Wang S."/>
            <person name="Sekimoto S."/>
            <person name="Aerts A.L."/>
            <person name="Choi C."/>
            <person name="Clum A."/>
            <person name="LaButti K.M."/>
            <person name="Lindquist E.A."/>
            <person name="Yee Ngan C."/>
            <person name="Ohm R.A."/>
            <person name="Salamov A.A."/>
            <person name="Grigoriev I.V."/>
            <person name="Spatafora J.W."/>
            <person name="Berbee M.L."/>
        </authorList>
    </citation>
    <scope>NUCLEOTIDE SEQUENCE [LARGE SCALE GENOMIC DNA]</scope>
    <source>
        <strain evidence="4 5">JEL478</strain>
    </source>
</reference>
<gene>
    <name evidence="4" type="ORF">M427DRAFT_53631</name>
</gene>
<evidence type="ECO:0000313" key="5">
    <source>
        <dbReference type="Proteomes" id="UP000070544"/>
    </source>
</evidence>
<dbReference type="InterPro" id="IPR019775">
    <property type="entry name" value="WD40_repeat_CS"/>
</dbReference>
<evidence type="ECO:0000256" key="3">
    <source>
        <dbReference type="PROSITE-ProRule" id="PRU00221"/>
    </source>
</evidence>
<dbReference type="AlphaFoldDB" id="A0A139APK4"/>
<keyword evidence="2" id="KW-0677">Repeat</keyword>
<protein>
    <submittedName>
        <fullName evidence="4">WD40 repeat-like protein</fullName>
    </submittedName>
</protein>
<evidence type="ECO:0000256" key="1">
    <source>
        <dbReference type="ARBA" id="ARBA00022574"/>
    </source>
</evidence>
<dbReference type="InterPro" id="IPR044715">
    <property type="entry name" value="WDR86-like"/>
</dbReference>
<dbReference type="PANTHER" id="PTHR44489:SF11">
    <property type="entry name" value="WD REPEAT DOMAIN 86"/>
    <property type="match status" value="1"/>
</dbReference>
<sequence>MVSYGSEEWPVDVLQRTCIIAIFSTLFLSGHKSIHASISTRSSEGANGPLSLSSDSPHLSATYVSPLSFTVSPAASAGTTPIQDTKTTFRAPNQEAKALEKKITSLSLSPAGSLLAVSSFHSQSVTILSTGTTISTARTLQGHKAHVNAVKIFPSGQVVISASGDMSAKVWDVATGQCGASLVAHTGGVTDVAIVARGRNVLTSSRDATVRLWSLASPSTPLRTVLSLPADPVNRISLATLNPPTSENTLSGEVETGGKVIWCGSESGRVVAVDLSNPGARTTGSDGIAGAVAALRLPGRSQGVTALVSSPGHGLLAAGGSDGLIGVWDVRNMKTPLLALPFTRTPAPITSLTMLSLPNPTLLVATGDGQCSLVSLRTSVSPPEGETDYPWALFPVVTDELVGQDTEAIGGCAVGGWDGRGGEIWTGAEDGIVRKYELRGVGGAH</sequence>
<dbReference type="OrthoDB" id="10257301at2759"/>
<feature type="repeat" description="WD" evidence="3">
    <location>
        <begin position="182"/>
        <end position="223"/>
    </location>
</feature>
<organism evidence="4 5">
    <name type="scientific">Gonapodya prolifera (strain JEL478)</name>
    <name type="common">Monoblepharis prolifera</name>
    <dbReference type="NCBI Taxonomy" id="1344416"/>
    <lineage>
        <taxon>Eukaryota</taxon>
        <taxon>Fungi</taxon>
        <taxon>Fungi incertae sedis</taxon>
        <taxon>Chytridiomycota</taxon>
        <taxon>Chytridiomycota incertae sedis</taxon>
        <taxon>Monoblepharidomycetes</taxon>
        <taxon>Monoblepharidales</taxon>
        <taxon>Gonapodyaceae</taxon>
        <taxon>Gonapodya</taxon>
    </lineage>
</organism>
<dbReference type="SMART" id="SM00320">
    <property type="entry name" value="WD40"/>
    <property type="match status" value="5"/>
</dbReference>
<dbReference type="SUPFAM" id="SSF50978">
    <property type="entry name" value="WD40 repeat-like"/>
    <property type="match status" value="1"/>
</dbReference>
<dbReference type="PANTHER" id="PTHR44489">
    <property type="match status" value="1"/>
</dbReference>
<evidence type="ECO:0000256" key="2">
    <source>
        <dbReference type="ARBA" id="ARBA00022737"/>
    </source>
</evidence>
<dbReference type="Pfam" id="PF00400">
    <property type="entry name" value="WD40"/>
    <property type="match status" value="3"/>
</dbReference>
<feature type="repeat" description="WD" evidence="3">
    <location>
        <begin position="140"/>
        <end position="181"/>
    </location>
</feature>
<accession>A0A139APK4</accession>
<dbReference type="Gene3D" id="2.130.10.10">
    <property type="entry name" value="YVTN repeat-like/Quinoprotein amine dehydrogenase"/>
    <property type="match status" value="2"/>
</dbReference>
<dbReference type="Proteomes" id="UP000070544">
    <property type="component" value="Unassembled WGS sequence"/>
</dbReference>
<evidence type="ECO:0000313" key="4">
    <source>
        <dbReference type="EMBL" id="KXS18687.1"/>
    </source>
</evidence>
<dbReference type="PROSITE" id="PS50082">
    <property type="entry name" value="WD_REPEATS_2"/>
    <property type="match status" value="3"/>
</dbReference>
<keyword evidence="1 3" id="KW-0853">WD repeat</keyword>
<keyword evidence="5" id="KW-1185">Reference proteome</keyword>
<dbReference type="PROSITE" id="PS00678">
    <property type="entry name" value="WD_REPEATS_1"/>
    <property type="match status" value="2"/>
</dbReference>
<dbReference type="EMBL" id="KQ965741">
    <property type="protein sequence ID" value="KXS18687.1"/>
    <property type="molecule type" value="Genomic_DNA"/>
</dbReference>
<dbReference type="InterPro" id="IPR036322">
    <property type="entry name" value="WD40_repeat_dom_sf"/>
</dbReference>